<comment type="caution">
    <text evidence="2">The sequence shown here is derived from an EMBL/GenBank/DDBJ whole genome shotgun (WGS) entry which is preliminary data.</text>
</comment>
<keyword evidence="1" id="KW-0732">Signal</keyword>
<accession>A0ABD0K7G6</accession>
<reference evidence="2 3" key="1">
    <citation type="journal article" date="2023" name="Sci. Data">
        <title>Genome assembly of the Korean intertidal mud-creeper Batillaria attramentaria.</title>
        <authorList>
            <person name="Patra A.K."/>
            <person name="Ho P.T."/>
            <person name="Jun S."/>
            <person name="Lee S.J."/>
            <person name="Kim Y."/>
            <person name="Won Y.J."/>
        </authorList>
    </citation>
    <scope>NUCLEOTIDE SEQUENCE [LARGE SCALE GENOMIC DNA]</scope>
    <source>
        <strain evidence="2">Wonlab-2016</strain>
    </source>
</reference>
<protein>
    <submittedName>
        <fullName evidence="2">Uncharacterized protein</fullName>
    </submittedName>
</protein>
<name>A0ABD0K7G6_9CAEN</name>
<dbReference type="AlphaFoldDB" id="A0ABD0K7G6"/>
<gene>
    <name evidence="2" type="ORF">BaRGS_00025630</name>
</gene>
<evidence type="ECO:0000256" key="1">
    <source>
        <dbReference type="SAM" id="SignalP"/>
    </source>
</evidence>
<sequence length="94" mass="9852">MARWQARHSISLLVALVSVSLETGLVRAAAPKFENIPAVETLYENTNIQTTITPFSCTDVDTGDTPVVSLADVTPSTPCGTCFAINPCGGPDGE</sequence>
<proteinExistence type="predicted"/>
<evidence type="ECO:0000313" key="3">
    <source>
        <dbReference type="Proteomes" id="UP001519460"/>
    </source>
</evidence>
<evidence type="ECO:0000313" key="2">
    <source>
        <dbReference type="EMBL" id="KAK7483134.1"/>
    </source>
</evidence>
<feature type="signal peptide" evidence="1">
    <location>
        <begin position="1"/>
        <end position="28"/>
    </location>
</feature>
<organism evidence="2 3">
    <name type="scientific">Batillaria attramentaria</name>
    <dbReference type="NCBI Taxonomy" id="370345"/>
    <lineage>
        <taxon>Eukaryota</taxon>
        <taxon>Metazoa</taxon>
        <taxon>Spiralia</taxon>
        <taxon>Lophotrochozoa</taxon>
        <taxon>Mollusca</taxon>
        <taxon>Gastropoda</taxon>
        <taxon>Caenogastropoda</taxon>
        <taxon>Sorbeoconcha</taxon>
        <taxon>Cerithioidea</taxon>
        <taxon>Batillariidae</taxon>
        <taxon>Batillaria</taxon>
    </lineage>
</organism>
<dbReference type="EMBL" id="JACVVK020000232">
    <property type="protein sequence ID" value="KAK7483134.1"/>
    <property type="molecule type" value="Genomic_DNA"/>
</dbReference>
<dbReference type="Proteomes" id="UP001519460">
    <property type="component" value="Unassembled WGS sequence"/>
</dbReference>
<feature type="chain" id="PRO_5044783205" evidence="1">
    <location>
        <begin position="29"/>
        <end position="94"/>
    </location>
</feature>
<keyword evidence="3" id="KW-1185">Reference proteome</keyword>